<dbReference type="PANTHER" id="PTHR47331:SF1">
    <property type="entry name" value="GAG-LIKE PROTEIN"/>
    <property type="match status" value="1"/>
</dbReference>
<evidence type="ECO:0000313" key="1">
    <source>
        <dbReference type="EMBL" id="KYM82413.1"/>
    </source>
</evidence>
<reference evidence="1 2" key="1">
    <citation type="submission" date="2015-09" db="EMBL/GenBank/DDBJ databases">
        <title>Atta colombica WGS genome.</title>
        <authorList>
            <person name="Nygaard S."/>
            <person name="Hu H."/>
            <person name="Boomsma J."/>
            <person name="Zhang G."/>
        </authorList>
    </citation>
    <scope>NUCLEOTIDE SEQUENCE [LARGE SCALE GENOMIC DNA]</scope>
    <source>
        <strain evidence="1">Treedump-2</strain>
        <tissue evidence="1">Whole body</tissue>
    </source>
</reference>
<name>A0A195BCX7_9HYME</name>
<gene>
    <name evidence="1" type="ORF">ALC53_07201</name>
</gene>
<dbReference type="STRING" id="520822.A0A195BCX7"/>
<keyword evidence="2" id="KW-1185">Reference proteome</keyword>
<sequence length="429" mass="49131">MEAFDLETRPLNVSISDNGTITSSNHVRIKLQSRLNSYTAAIECIVIDQVTDKIPAVSSGRNKFNFPRNIRLIDTRFHTSSDIDLLIGAELFWNLICVGQVKSSDKHPTLQKTRLGWILAGRLGSTISTASKVHSFHASVTNAELHEHVSRAWTTIPAQSDNYTMEEHICERHFGPIIQQDLISILMRFHLFTYVITADIIKMYLQILVHPPQTRLQRILWRDDLSANIDTYELTIVTYLDNDSIKGLNGLLPASRINISRSFSCCDAHMYSDNGTTFLGAHRQIQELYDIYNDQQVQSEIKDFLREEAAVKSAKCHMTRIVGKAHLTFEEMQTQYISIITKRKFSLLKPIYKDLKDLKEVKMIVDSLLRKLHSRKISREAFLSKGIPEEAIKIFMASVNESFFRQYDCSLKKWWFSSVVLGKPKSSGK</sequence>
<accession>A0A195BCX7</accession>
<organism evidence="1 2">
    <name type="scientific">Atta colombica</name>
    <dbReference type="NCBI Taxonomy" id="520822"/>
    <lineage>
        <taxon>Eukaryota</taxon>
        <taxon>Metazoa</taxon>
        <taxon>Ecdysozoa</taxon>
        <taxon>Arthropoda</taxon>
        <taxon>Hexapoda</taxon>
        <taxon>Insecta</taxon>
        <taxon>Pterygota</taxon>
        <taxon>Neoptera</taxon>
        <taxon>Endopterygota</taxon>
        <taxon>Hymenoptera</taxon>
        <taxon>Apocrita</taxon>
        <taxon>Aculeata</taxon>
        <taxon>Formicoidea</taxon>
        <taxon>Formicidae</taxon>
        <taxon>Myrmicinae</taxon>
        <taxon>Atta</taxon>
    </lineage>
</organism>
<dbReference type="AlphaFoldDB" id="A0A195BCX7"/>
<dbReference type="Proteomes" id="UP000078540">
    <property type="component" value="Unassembled WGS sequence"/>
</dbReference>
<dbReference type="PANTHER" id="PTHR47331">
    <property type="entry name" value="PHD-TYPE DOMAIN-CONTAINING PROTEIN"/>
    <property type="match status" value="1"/>
</dbReference>
<dbReference type="EMBL" id="KQ976513">
    <property type="protein sequence ID" value="KYM82413.1"/>
    <property type="molecule type" value="Genomic_DNA"/>
</dbReference>
<protein>
    <submittedName>
        <fullName evidence="1">Uncharacterized protein</fullName>
    </submittedName>
</protein>
<evidence type="ECO:0000313" key="2">
    <source>
        <dbReference type="Proteomes" id="UP000078540"/>
    </source>
</evidence>
<proteinExistence type="predicted"/>